<dbReference type="EMBL" id="VMNW02000008">
    <property type="protein sequence ID" value="KAA9164029.1"/>
    <property type="molecule type" value="Genomic_DNA"/>
</dbReference>
<evidence type="ECO:0000313" key="3">
    <source>
        <dbReference type="EMBL" id="KAA9164029.1"/>
    </source>
</evidence>
<dbReference type="OrthoDB" id="181267at2"/>
<sequence>MIINVVDAHSSGAPCRIVVGGLEPLNITGETMLDKKKYVEQHHDWLRTSLLQEPRGHPALNADLVVPPCDPTADVGLVIINQRPIYPVMSGGNILCFVSSILEAGVVPIDQTTDITTVRVDTPAGIVVAHAKCSGDRVEHVTVENVPSFATHLNHQLEVPGLGTLTVDVAYGGMFYVIVSADDLGLTIDPENASRIVELGERVRNAAVSSVTVENPAATGFSSVDAVLVASAPRSGDNHGRSAVVMPMLPGPPRFPAGVQGLIDRCPCGTGTSAQVAALVAKGELALGEEFRQESIIDEVYSVRAAREAVVGEHKGIVPALTGSAHLIAKSEIFVSDDDPLRHGFTVGDIWPGAVRA</sequence>
<reference evidence="3" key="1">
    <citation type="submission" date="2019-09" db="EMBL/GenBank/DDBJ databases">
        <authorList>
            <person name="Teo W.F.A."/>
            <person name="Duangmal K."/>
        </authorList>
    </citation>
    <scope>NUCLEOTIDE SEQUENCE [LARGE SCALE GENOMIC DNA]</scope>
    <source>
        <strain evidence="3">K81G1</strain>
    </source>
</reference>
<keyword evidence="4" id="KW-1185">Reference proteome</keyword>
<name>A0A5N0VCC5_9PSEU</name>
<evidence type="ECO:0000313" key="4">
    <source>
        <dbReference type="Proteomes" id="UP000319769"/>
    </source>
</evidence>
<comment type="similarity">
    <text evidence="1">Belongs to the proline racemase family.</text>
</comment>
<dbReference type="SFLD" id="SFLDS00028">
    <property type="entry name" value="Proline_Racemase"/>
    <property type="match status" value="1"/>
</dbReference>
<dbReference type="RefSeq" id="WP_144748494.1">
    <property type="nucleotide sequence ID" value="NZ_VMNW02000008.1"/>
</dbReference>
<organism evidence="3 4">
    <name type="scientific">Amycolatopsis acidicola</name>
    <dbReference type="NCBI Taxonomy" id="2596893"/>
    <lineage>
        <taxon>Bacteria</taxon>
        <taxon>Bacillati</taxon>
        <taxon>Actinomycetota</taxon>
        <taxon>Actinomycetes</taxon>
        <taxon>Pseudonocardiales</taxon>
        <taxon>Pseudonocardiaceae</taxon>
        <taxon>Amycolatopsis</taxon>
    </lineage>
</organism>
<dbReference type="SUPFAM" id="SSF54506">
    <property type="entry name" value="Diaminopimelate epimerase-like"/>
    <property type="match status" value="1"/>
</dbReference>
<feature type="active site" description="Proton donor" evidence="2">
    <location>
        <position position="268"/>
    </location>
</feature>
<comment type="caution">
    <text evidence="3">The sequence shown here is derived from an EMBL/GenBank/DDBJ whole genome shotgun (WGS) entry which is preliminary data.</text>
</comment>
<dbReference type="InterPro" id="IPR008794">
    <property type="entry name" value="Pro_racemase_fam"/>
</dbReference>
<dbReference type="Proteomes" id="UP000319769">
    <property type="component" value="Unassembled WGS sequence"/>
</dbReference>
<dbReference type="AlphaFoldDB" id="A0A5N0VCC5"/>
<protein>
    <recommendedName>
        <fullName evidence="5">Proline racemase</fullName>
    </recommendedName>
</protein>
<evidence type="ECO:0000256" key="2">
    <source>
        <dbReference type="PIRSR" id="PIRSR029792-1"/>
    </source>
</evidence>
<evidence type="ECO:0000256" key="1">
    <source>
        <dbReference type="ARBA" id="ARBA00007529"/>
    </source>
</evidence>
<dbReference type="PIRSF" id="PIRSF029792">
    <property type="entry name" value="Pro_racemase"/>
    <property type="match status" value="1"/>
</dbReference>
<evidence type="ECO:0008006" key="5">
    <source>
        <dbReference type="Google" id="ProtNLM"/>
    </source>
</evidence>
<gene>
    <name evidence="3" type="ORF">FPZ12_008410</name>
</gene>
<proteinExistence type="inferred from homology"/>
<dbReference type="GO" id="GO:0047580">
    <property type="term" value="F:4-hydroxyproline epimerase activity"/>
    <property type="evidence" value="ECO:0007669"/>
    <property type="project" value="TreeGrafter"/>
</dbReference>
<feature type="active site" description="Proton acceptor" evidence="2">
    <location>
        <position position="90"/>
    </location>
</feature>
<dbReference type="PANTHER" id="PTHR33442">
    <property type="entry name" value="TRANS-3-HYDROXY-L-PROLINE DEHYDRATASE"/>
    <property type="match status" value="1"/>
</dbReference>
<accession>A0A5N0VCC5</accession>
<dbReference type="Pfam" id="PF05544">
    <property type="entry name" value="Pro_racemase"/>
    <property type="match status" value="1"/>
</dbReference>
<dbReference type="Gene3D" id="3.10.310.10">
    <property type="entry name" value="Diaminopimelate Epimerase, Chain A, domain 1"/>
    <property type="match status" value="2"/>
</dbReference>
<dbReference type="PANTHER" id="PTHR33442:SF5">
    <property type="entry name" value="BIFUNCTIONAL TRANS-3-HYDROXY-L-PROLINE DEHYDRATASE_2-EPIMERASE"/>
    <property type="match status" value="1"/>
</dbReference>